<dbReference type="AlphaFoldDB" id="A0A0A2C460"/>
<dbReference type="Proteomes" id="UP000030392">
    <property type="component" value="Unassembled WGS sequence"/>
</dbReference>
<feature type="compositionally biased region" description="Polar residues" evidence="1">
    <location>
        <begin position="84"/>
        <end position="103"/>
    </location>
</feature>
<evidence type="ECO:0000313" key="3">
    <source>
        <dbReference type="Proteomes" id="UP000030392"/>
    </source>
</evidence>
<dbReference type="Pfam" id="PF11691">
    <property type="entry name" value="DUF3288"/>
    <property type="match status" value="1"/>
</dbReference>
<gene>
    <name evidence="2" type="ORF">EV03_2066</name>
</gene>
<evidence type="ECO:0000256" key="1">
    <source>
        <dbReference type="SAM" id="MobiDB-lite"/>
    </source>
</evidence>
<comment type="caution">
    <text evidence="2">The sequence shown here is derived from an EMBL/GenBank/DDBJ whole genome shotgun (WGS) entry which is preliminary data.</text>
</comment>
<proteinExistence type="predicted"/>
<organism evidence="2 3">
    <name type="scientific">Prochlorococcus marinus str. PAC1</name>
    <dbReference type="NCBI Taxonomy" id="59924"/>
    <lineage>
        <taxon>Bacteria</taxon>
        <taxon>Bacillati</taxon>
        <taxon>Cyanobacteriota</taxon>
        <taxon>Cyanophyceae</taxon>
        <taxon>Synechococcales</taxon>
        <taxon>Prochlorococcaceae</taxon>
        <taxon>Prochlorococcus</taxon>
    </lineage>
</organism>
<evidence type="ECO:0000313" key="2">
    <source>
        <dbReference type="EMBL" id="KGG19680.1"/>
    </source>
</evidence>
<dbReference type="InterPro" id="IPR021705">
    <property type="entry name" value="DUF3288"/>
</dbReference>
<dbReference type="RefSeq" id="WP_036907421.1">
    <property type="nucleotide sequence ID" value="NZ_CP138967.1"/>
</dbReference>
<sequence length="103" mass="11711">MNEAQNHPLYSTDRENLDRLCAIDSPTSNNFVELARLIIRYQDFRGAEDLNSDMEKLLKKWSINRDKLEAITRTLWSEGFRPASHSSSDNVGSGFDTSDSTQA</sequence>
<dbReference type="EMBL" id="JNAX01000015">
    <property type="protein sequence ID" value="KGG19680.1"/>
    <property type="molecule type" value="Genomic_DNA"/>
</dbReference>
<accession>A0A0A2C460</accession>
<name>A0A0A2C460_PROMR</name>
<reference evidence="3" key="1">
    <citation type="journal article" date="2014" name="Sci. Data">
        <title>Genomes of diverse isolates of the marine cyanobacterium Prochlorococcus.</title>
        <authorList>
            <person name="Biller S."/>
            <person name="Berube P."/>
            <person name="Thompson J."/>
            <person name="Kelly L."/>
            <person name="Roggensack S."/>
            <person name="Awad L."/>
            <person name="Roache-Johnson K."/>
            <person name="Ding H."/>
            <person name="Giovannoni S.J."/>
            <person name="Moore L.R."/>
            <person name="Chisholm S.W."/>
        </authorList>
    </citation>
    <scope>NUCLEOTIDE SEQUENCE [LARGE SCALE GENOMIC DNA]</scope>
    <source>
        <strain evidence="3">PAC1</strain>
    </source>
</reference>
<evidence type="ECO:0008006" key="4">
    <source>
        <dbReference type="Google" id="ProtNLM"/>
    </source>
</evidence>
<feature type="region of interest" description="Disordered" evidence="1">
    <location>
        <begin position="80"/>
        <end position="103"/>
    </location>
</feature>
<protein>
    <recommendedName>
        <fullName evidence="4">DUF3288 domain-containing protein</fullName>
    </recommendedName>
</protein>